<dbReference type="InterPro" id="IPR006120">
    <property type="entry name" value="Resolvase_HTH_dom"/>
</dbReference>
<gene>
    <name evidence="7" type="ORF">ACFSKU_02220</name>
</gene>
<name>A0ABW4WTC9_9BACT</name>
<evidence type="ECO:0000256" key="5">
    <source>
        <dbReference type="PROSITE-ProRule" id="PRU10137"/>
    </source>
</evidence>
<proteinExistence type="inferred from homology"/>
<dbReference type="Gene3D" id="1.10.10.60">
    <property type="entry name" value="Homeodomain-like"/>
    <property type="match status" value="1"/>
</dbReference>
<evidence type="ECO:0000256" key="4">
    <source>
        <dbReference type="ARBA" id="ARBA00023172"/>
    </source>
</evidence>
<dbReference type="InterPro" id="IPR006119">
    <property type="entry name" value="Resolv_N"/>
</dbReference>
<dbReference type="PROSITE" id="PS00397">
    <property type="entry name" value="RECOMBINASES_1"/>
    <property type="match status" value="1"/>
</dbReference>
<feature type="domain" description="Resolvase/invertase-type recombinase catalytic" evidence="6">
    <location>
        <begin position="1"/>
        <end position="134"/>
    </location>
</feature>
<evidence type="ECO:0000313" key="8">
    <source>
        <dbReference type="Proteomes" id="UP001597369"/>
    </source>
</evidence>
<dbReference type="Pfam" id="PF02796">
    <property type="entry name" value="HTH_7"/>
    <property type="match status" value="1"/>
</dbReference>
<evidence type="ECO:0000313" key="7">
    <source>
        <dbReference type="EMBL" id="MFD2065684.1"/>
    </source>
</evidence>
<dbReference type="PROSITE" id="PS51736">
    <property type="entry name" value="RECOMBINASES_3"/>
    <property type="match status" value="1"/>
</dbReference>
<dbReference type="PROSITE" id="PS00398">
    <property type="entry name" value="RECOMBINASES_2"/>
    <property type="match status" value="1"/>
</dbReference>
<dbReference type="PANTHER" id="PTHR30461:SF2">
    <property type="entry name" value="SERINE RECOMBINASE PINE-RELATED"/>
    <property type="match status" value="1"/>
</dbReference>
<dbReference type="InterPro" id="IPR036162">
    <property type="entry name" value="Resolvase-like_N_sf"/>
</dbReference>
<sequence length="197" mass="22089">MKIGYARVSTQDQKLELQTDALTQHGCEQLFREKKSGKSKERPELEKMISQLRAGDTVVVWKLDRLGRSLRDLIELVSDFKERGVEFVSLQDGINTATPTGRFTFNIFASLAEFEREIIRERTKAGLEAAKARGRKGGRPAGLSESAMEKARTAKVLFDSGTRTVEEIAKILGIGRATCYRYIDYAAGREERQGKKG</sequence>
<feature type="active site" description="O-(5'-phospho-DNA)-serine intermediate" evidence="5">
    <location>
        <position position="9"/>
    </location>
</feature>
<dbReference type="PANTHER" id="PTHR30461">
    <property type="entry name" value="DNA-INVERTASE FROM LAMBDOID PROPHAGE"/>
    <property type="match status" value="1"/>
</dbReference>
<comment type="similarity">
    <text evidence="1">Belongs to the site-specific recombinase resolvase family.</text>
</comment>
<accession>A0ABW4WTC9</accession>
<protein>
    <submittedName>
        <fullName evidence="7">Recombinase family protein</fullName>
    </submittedName>
</protein>
<comment type="caution">
    <text evidence="7">The sequence shown here is derived from an EMBL/GenBank/DDBJ whole genome shotgun (WGS) entry which is preliminary data.</text>
</comment>
<dbReference type="RefSeq" id="WP_377468978.1">
    <property type="nucleotide sequence ID" value="NZ_JBHUHV010000006.1"/>
</dbReference>
<dbReference type="InterPro" id="IPR006118">
    <property type="entry name" value="Recombinase_CS"/>
</dbReference>
<evidence type="ECO:0000256" key="1">
    <source>
        <dbReference type="ARBA" id="ARBA00009913"/>
    </source>
</evidence>
<evidence type="ECO:0000256" key="3">
    <source>
        <dbReference type="ARBA" id="ARBA00023125"/>
    </source>
</evidence>
<reference evidence="8" key="1">
    <citation type="journal article" date="2019" name="Int. J. Syst. Evol. Microbiol.">
        <title>The Global Catalogue of Microorganisms (GCM) 10K type strain sequencing project: providing services to taxonomists for standard genome sequencing and annotation.</title>
        <authorList>
            <consortium name="The Broad Institute Genomics Platform"/>
            <consortium name="The Broad Institute Genome Sequencing Center for Infectious Disease"/>
            <person name="Wu L."/>
            <person name="Ma J."/>
        </authorList>
    </citation>
    <scope>NUCLEOTIDE SEQUENCE [LARGE SCALE GENOMIC DNA]</scope>
    <source>
        <strain evidence="8">JCM 16545</strain>
    </source>
</reference>
<keyword evidence="3" id="KW-0238">DNA-binding</keyword>
<keyword evidence="4" id="KW-0233">DNA recombination</keyword>
<dbReference type="EMBL" id="JBHUHV010000006">
    <property type="protein sequence ID" value="MFD2065684.1"/>
    <property type="molecule type" value="Genomic_DNA"/>
</dbReference>
<dbReference type="Proteomes" id="UP001597369">
    <property type="component" value="Unassembled WGS sequence"/>
</dbReference>
<evidence type="ECO:0000259" key="6">
    <source>
        <dbReference type="PROSITE" id="PS51736"/>
    </source>
</evidence>
<organism evidence="7 8">
    <name type="scientific">Pontibacter silvestris</name>
    <dbReference type="NCBI Taxonomy" id="2305183"/>
    <lineage>
        <taxon>Bacteria</taxon>
        <taxon>Pseudomonadati</taxon>
        <taxon>Bacteroidota</taxon>
        <taxon>Cytophagia</taxon>
        <taxon>Cytophagales</taxon>
        <taxon>Hymenobacteraceae</taxon>
        <taxon>Pontibacter</taxon>
    </lineage>
</organism>
<keyword evidence="2" id="KW-0229">DNA integration</keyword>
<dbReference type="CDD" id="cd03768">
    <property type="entry name" value="SR_ResInv"/>
    <property type="match status" value="1"/>
</dbReference>
<dbReference type="SMART" id="SM00857">
    <property type="entry name" value="Resolvase"/>
    <property type="match status" value="1"/>
</dbReference>
<dbReference type="SUPFAM" id="SSF53041">
    <property type="entry name" value="Resolvase-like"/>
    <property type="match status" value="1"/>
</dbReference>
<dbReference type="InterPro" id="IPR050639">
    <property type="entry name" value="SSR_resolvase"/>
</dbReference>
<dbReference type="Pfam" id="PF00239">
    <property type="entry name" value="Resolvase"/>
    <property type="match status" value="1"/>
</dbReference>
<dbReference type="Gene3D" id="3.40.50.1390">
    <property type="entry name" value="Resolvase, N-terminal catalytic domain"/>
    <property type="match status" value="1"/>
</dbReference>
<keyword evidence="8" id="KW-1185">Reference proteome</keyword>
<evidence type="ECO:0000256" key="2">
    <source>
        <dbReference type="ARBA" id="ARBA00022908"/>
    </source>
</evidence>